<dbReference type="EMBL" id="JAKTTI010000023">
    <property type="protein sequence ID" value="MCH1626477.1"/>
    <property type="molecule type" value="Genomic_DNA"/>
</dbReference>
<accession>A0AAW5E0N6</accession>
<keyword evidence="2" id="KW-1185">Reference proteome</keyword>
<evidence type="ECO:0000313" key="1">
    <source>
        <dbReference type="EMBL" id="MCH1626477.1"/>
    </source>
</evidence>
<reference evidence="1" key="1">
    <citation type="submission" date="2022-02" db="EMBL/GenBank/DDBJ databases">
        <title>Fredinandcohnia quinoae sp. nov. isolated from Chenopodium quinoa seeds.</title>
        <authorList>
            <person name="Saati-Santamaria Z."/>
            <person name="Flores-Felix J.D."/>
            <person name="Igual J.M."/>
            <person name="Velazquez E."/>
            <person name="Garcia-Fraile P."/>
            <person name="Martinez-Molina E."/>
        </authorList>
    </citation>
    <scope>NUCLEOTIDE SEQUENCE</scope>
    <source>
        <strain evidence="1">SECRCQ15</strain>
    </source>
</reference>
<evidence type="ECO:0000313" key="2">
    <source>
        <dbReference type="Proteomes" id="UP001431131"/>
    </source>
</evidence>
<dbReference type="Proteomes" id="UP001431131">
    <property type="component" value="Unassembled WGS sequence"/>
</dbReference>
<proteinExistence type="predicted"/>
<gene>
    <name evidence="1" type="ORF">MJG50_14155</name>
</gene>
<name>A0AAW5E0N6_9BACI</name>
<comment type="caution">
    <text evidence="1">The sequence shown here is derived from an EMBL/GenBank/DDBJ whole genome shotgun (WGS) entry which is preliminary data.</text>
</comment>
<sequence length="233" mass="26677">MSKIVIANVDKIEFYTTREKVVLVNSVDQRFDESKAYLLPLTEVIDETIFGESDVYLPFALLEDINAKDGVHVYFDLELYPFFQMVREIVLKDERPKGVLRYRRVGKREEFIIEDLLVITSLLGEPQDIKVKRTNHTVIPNHTIVTINFGSGIMAHLEFTISDGERIELEWSGIKNILEFNSEEMTPIEPKQYTSLPLSYSVDAIFDTAHKVDDNIKGRIEKYSSLLNGGASV</sequence>
<organism evidence="1 2">
    <name type="scientific">Fredinandcohnia quinoae</name>
    <dbReference type="NCBI Taxonomy" id="2918902"/>
    <lineage>
        <taxon>Bacteria</taxon>
        <taxon>Bacillati</taxon>
        <taxon>Bacillota</taxon>
        <taxon>Bacilli</taxon>
        <taxon>Bacillales</taxon>
        <taxon>Bacillaceae</taxon>
        <taxon>Fredinandcohnia</taxon>
    </lineage>
</organism>
<dbReference type="RefSeq" id="WP_240256397.1">
    <property type="nucleotide sequence ID" value="NZ_JAKTTI010000023.1"/>
</dbReference>
<protein>
    <submittedName>
        <fullName evidence="1">Uncharacterized protein</fullName>
    </submittedName>
</protein>
<dbReference type="AlphaFoldDB" id="A0AAW5E0N6"/>